<keyword evidence="2" id="KW-0378">Hydrolase</keyword>
<evidence type="ECO:0000259" key="1">
    <source>
        <dbReference type="Pfam" id="PF12867"/>
    </source>
</evidence>
<comment type="caution">
    <text evidence="2">The sequence shown here is derived from an EMBL/GenBank/DDBJ whole genome shotgun (WGS) entry which is preliminary data.</text>
</comment>
<accession>A0A3D4V850</accession>
<dbReference type="AlphaFoldDB" id="A0A3D4V850"/>
<reference evidence="2 3" key="1">
    <citation type="journal article" date="2018" name="Nat. Biotechnol.">
        <title>A standardized bacterial taxonomy based on genome phylogeny substantially revises the tree of life.</title>
        <authorList>
            <person name="Parks D.H."/>
            <person name="Chuvochina M."/>
            <person name="Waite D.W."/>
            <person name="Rinke C."/>
            <person name="Skarshewski A."/>
            <person name="Chaumeil P.A."/>
            <person name="Hugenholtz P."/>
        </authorList>
    </citation>
    <scope>NUCLEOTIDE SEQUENCE [LARGE SCALE GENOMIC DNA]</scope>
    <source>
        <strain evidence="2">UBA8844</strain>
    </source>
</reference>
<dbReference type="OMA" id="YRPEGWT"/>
<feature type="domain" description="DinB-like" evidence="1">
    <location>
        <begin position="40"/>
        <end position="171"/>
    </location>
</feature>
<dbReference type="EMBL" id="DPIY01000006">
    <property type="protein sequence ID" value="HCT56902.1"/>
    <property type="molecule type" value="Genomic_DNA"/>
</dbReference>
<dbReference type="GO" id="GO:0016787">
    <property type="term" value="F:hydrolase activity"/>
    <property type="evidence" value="ECO:0007669"/>
    <property type="project" value="UniProtKB-KW"/>
</dbReference>
<proteinExistence type="predicted"/>
<dbReference type="SUPFAM" id="SSF109854">
    <property type="entry name" value="DinB/YfiT-like putative metalloenzymes"/>
    <property type="match status" value="1"/>
</dbReference>
<dbReference type="NCBIfam" id="NF009807">
    <property type="entry name" value="PRK13291.1"/>
    <property type="match status" value="1"/>
</dbReference>
<evidence type="ECO:0000313" key="2">
    <source>
        <dbReference type="EMBL" id="HCT56902.1"/>
    </source>
</evidence>
<dbReference type="Gene3D" id="1.20.120.450">
    <property type="entry name" value="dinb family like domain"/>
    <property type="match status" value="1"/>
</dbReference>
<protein>
    <submittedName>
        <fullName evidence="2">Putative metal-dependent hydrolase</fullName>
    </submittedName>
</protein>
<organism evidence="2 3">
    <name type="scientific">Gemmatimonas aurantiaca</name>
    <dbReference type="NCBI Taxonomy" id="173480"/>
    <lineage>
        <taxon>Bacteria</taxon>
        <taxon>Pseudomonadati</taxon>
        <taxon>Gemmatimonadota</taxon>
        <taxon>Gemmatimonadia</taxon>
        <taxon>Gemmatimonadales</taxon>
        <taxon>Gemmatimonadaceae</taxon>
        <taxon>Gemmatimonas</taxon>
    </lineage>
</organism>
<dbReference type="InterPro" id="IPR024775">
    <property type="entry name" value="DinB-like"/>
</dbReference>
<name>A0A3D4V850_9BACT</name>
<dbReference type="InterPro" id="IPR034660">
    <property type="entry name" value="DinB/YfiT-like"/>
</dbReference>
<evidence type="ECO:0000313" key="3">
    <source>
        <dbReference type="Proteomes" id="UP000264071"/>
    </source>
</evidence>
<gene>
    <name evidence="2" type="ORF">DGD08_06770</name>
</gene>
<dbReference type="Pfam" id="PF12867">
    <property type="entry name" value="DinB_2"/>
    <property type="match status" value="1"/>
</dbReference>
<dbReference type="Proteomes" id="UP000264071">
    <property type="component" value="Unassembled WGS sequence"/>
</dbReference>
<sequence>MTIASSATDAQRYPIGRFERPSDFTADQRAAFVARIAALPGNLAAALAGISDGALNAPYRPDGWTIRQLVHHVADSHLNAYIRLKLTLTEHEPTIKPYDQDAWVELADIDSVSPQVSLTMLTAVHERWVATMRGMSDAQFERALYHPENGRMTLDQMLALYAWHGDHHVAHVVNALRA</sequence>